<dbReference type="PANTHER" id="PTHR11467">
    <property type="entry name" value="HISTONE H1"/>
    <property type="match status" value="1"/>
</dbReference>
<protein>
    <recommendedName>
        <fullName evidence="5">H15 domain-containing protein</fullName>
    </recommendedName>
</protein>
<sequence length="187" mass="20293">MASAQEGNKSASYPLYHKMILAAISRLGEERSSKSEISAYIETTYRDNLPENHEAVLSYTLEKMKEAGELSLYKNNYVQPDASSAARRGRGRPPKTKQPLPPGVDPPTPRPRGRPPKPKDPLTAAVTKASHGLPRRRGRPPSKHRPSVGDSPAKPKTAAVKPSVAGVKRGRGRPPKLRQPAADVAVE</sequence>
<dbReference type="Pfam" id="PF00538">
    <property type="entry name" value="Linker_histone"/>
    <property type="match status" value="1"/>
</dbReference>
<dbReference type="Gene3D" id="1.10.10.10">
    <property type="entry name" value="Winged helix-like DNA-binding domain superfamily/Winged helix DNA-binding domain"/>
    <property type="match status" value="1"/>
</dbReference>
<proteinExistence type="predicted"/>
<evidence type="ECO:0000256" key="3">
    <source>
        <dbReference type="ARBA" id="ARBA00023242"/>
    </source>
</evidence>
<name>A0ABR2M367_9ASPA</name>
<comment type="subcellular location">
    <subcellularLocation>
        <location evidence="1">Nucleus</location>
    </subcellularLocation>
</comment>
<dbReference type="SMART" id="SM00384">
    <property type="entry name" value="AT_hook"/>
    <property type="match status" value="4"/>
</dbReference>
<accession>A0ABR2M367</accession>
<feature type="domain" description="H15" evidence="5">
    <location>
        <begin position="12"/>
        <end position="81"/>
    </location>
</feature>
<feature type="compositionally biased region" description="Basic residues" evidence="4">
    <location>
        <begin position="133"/>
        <end position="146"/>
    </location>
</feature>
<dbReference type="InterPro" id="IPR017956">
    <property type="entry name" value="AT_hook_DNA-bd_motif"/>
</dbReference>
<keyword evidence="7" id="KW-1185">Reference proteome</keyword>
<dbReference type="InterPro" id="IPR036388">
    <property type="entry name" value="WH-like_DNA-bd_sf"/>
</dbReference>
<keyword evidence="3" id="KW-0539">Nucleus</keyword>
<dbReference type="SUPFAM" id="SSF46785">
    <property type="entry name" value="Winged helix' DNA-binding domain"/>
    <property type="match status" value="1"/>
</dbReference>
<evidence type="ECO:0000259" key="5">
    <source>
        <dbReference type="PROSITE" id="PS51504"/>
    </source>
</evidence>
<dbReference type="PRINTS" id="PR00929">
    <property type="entry name" value="ATHOOK"/>
</dbReference>
<dbReference type="EMBL" id="JBBWWR010000012">
    <property type="protein sequence ID" value="KAK8958134.1"/>
    <property type="molecule type" value="Genomic_DNA"/>
</dbReference>
<gene>
    <name evidence="6" type="ORF">KSP40_PGU007274</name>
</gene>
<dbReference type="InterPro" id="IPR005818">
    <property type="entry name" value="Histone_H1/H5_H15"/>
</dbReference>
<dbReference type="InterPro" id="IPR036390">
    <property type="entry name" value="WH_DNA-bd_sf"/>
</dbReference>
<comment type="caution">
    <text evidence="6">The sequence shown here is derived from an EMBL/GenBank/DDBJ whole genome shotgun (WGS) entry which is preliminary data.</text>
</comment>
<organism evidence="6 7">
    <name type="scientific">Platanthera guangdongensis</name>
    <dbReference type="NCBI Taxonomy" id="2320717"/>
    <lineage>
        <taxon>Eukaryota</taxon>
        <taxon>Viridiplantae</taxon>
        <taxon>Streptophyta</taxon>
        <taxon>Embryophyta</taxon>
        <taxon>Tracheophyta</taxon>
        <taxon>Spermatophyta</taxon>
        <taxon>Magnoliopsida</taxon>
        <taxon>Liliopsida</taxon>
        <taxon>Asparagales</taxon>
        <taxon>Orchidaceae</taxon>
        <taxon>Orchidoideae</taxon>
        <taxon>Orchideae</taxon>
        <taxon>Orchidinae</taxon>
        <taxon>Platanthera</taxon>
    </lineage>
</organism>
<feature type="region of interest" description="Disordered" evidence="4">
    <location>
        <begin position="74"/>
        <end position="187"/>
    </location>
</feature>
<evidence type="ECO:0000313" key="7">
    <source>
        <dbReference type="Proteomes" id="UP001412067"/>
    </source>
</evidence>
<dbReference type="PANTHER" id="PTHR11467:SF162">
    <property type="entry name" value="HMG-Y-RELATED PROTEIN A"/>
    <property type="match status" value="1"/>
</dbReference>
<dbReference type="SMART" id="SM00526">
    <property type="entry name" value="H15"/>
    <property type="match status" value="1"/>
</dbReference>
<keyword evidence="2" id="KW-0238">DNA-binding</keyword>
<evidence type="ECO:0000256" key="4">
    <source>
        <dbReference type="SAM" id="MobiDB-lite"/>
    </source>
</evidence>
<dbReference type="PROSITE" id="PS51504">
    <property type="entry name" value="H15"/>
    <property type="match status" value="1"/>
</dbReference>
<evidence type="ECO:0000313" key="6">
    <source>
        <dbReference type="EMBL" id="KAK8958134.1"/>
    </source>
</evidence>
<dbReference type="Proteomes" id="UP001412067">
    <property type="component" value="Unassembled WGS sequence"/>
</dbReference>
<reference evidence="6 7" key="1">
    <citation type="journal article" date="2022" name="Nat. Plants">
        <title>Genomes of leafy and leafless Platanthera orchids illuminate the evolution of mycoheterotrophy.</title>
        <authorList>
            <person name="Li M.H."/>
            <person name="Liu K.W."/>
            <person name="Li Z."/>
            <person name="Lu H.C."/>
            <person name="Ye Q.L."/>
            <person name="Zhang D."/>
            <person name="Wang J.Y."/>
            <person name="Li Y.F."/>
            <person name="Zhong Z.M."/>
            <person name="Liu X."/>
            <person name="Yu X."/>
            <person name="Liu D.K."/>
            <person name="Tu X.D."/>
            <person name="Liu B."/>
            <person name="Hao Y."/>
            <person name="Liao X.Y."/>
            <person name="Jiang Y.T."/>
            <person name="Sun W.H."/>
            <person name="Chen J."/>
            <person name="Chen Y.Q."/>
            <person name="Ai Y."/>
            <person name="Zhai J.W."/>
            <person name="Wu S.S."/>
            <person name="Zhou Z."/>
            <person name="Hsiao Y.Y."/>
            <person name="Wu W.L."/>
            <person name="Chen Y.Y."/>
            <person name="Lin Y.F."/>
            <person name="Hsu J.L."/>
            <person name="Li C.Y."/>
            <person name="Wang Z.W."/>
            <person name="Zhao X."/>
            <person name="Zhong W.Y."/>
            <person name="Ma X.K."/>
            <person name="Ma L."/>
            <person name="Huang J."/>
            <person name="Chen G.Z."/>
            <person name="Huang M.Z."/>
            <person name="Huang L."/>
            <person name="Peng D.H."/>
            <person name="Luo Y.B."/>
            <person name="Zou S.Q."/>
            <person name="Chen S.P."/>
            <person name="Lan S."/>
            <person name="Tsai W.C."/>
            <person name="Van de Peer Y."/>
            <person name="Liu Z.J."/>
        </authorList>
    </citation>
    <scope>NUCLEOTIDE SEQUENCE [LARGE SCALE GENOMIC DNA]</scope>
    <source>
        <strain evidence="6">Lor288</strain>
    </source>
</reference>
<evidence type="ECO:0000256" key="1">
    <source>
        <dbReference type="ARBA" id="ARBA00004123"/>
    </source>
</evidence>
<evidence type="ECO:0000256" key="2">
    <source>
        <dbReference type="ARBA" id="ARBA00023125"/>
    </source>
</evidence>
<feature type="compositionally biased region" description="Pro residues" evidence="4">
    <location>
        <begin position="99"/>
        <end position="110"/>
    </location>
</feature>